<proteinExistence type="predicted"/>
<accession>A0A0N4VL46</accession>
<gene>
    <name evidence="2" type="ORF">EVEC_LOCUS10892</name>
</gene>
<dbReference type="Proteomes" id="UP000274131">
    <property type="component" value="Unassembled WGS sequence"/>
</dbReference>
<evidence type="ECO:0000313" key="3">
    <source>
        <dbReference type="Proteomes" id="UP000274131"/>
    </source>
</evidence>
<reference evidence="4" key="1">
    <citation type="submission" date="2017-02" db="UniProtKB">
        <authorList>
            <consortium name="WormBaseParasite"/>
        </authorList>
    </citation>
    <scope>IDENTIFICATION</scope>
</reference>
<dbReference type="EMBL" id="UXUI01011317">
    <property type="protein sequence ID" value="VDD96141.1"/>
    <property type="molecule type" value="Genomic_DNA"/>
</dbReference>
<reference evidence="2 3" key="2">
    <citation type="submission" date="2018-10" db="EMBL/GenBank/DDBJ databases">
        <authorList>
            <consortium name="Pathogen Informatics"/>
        </authorList>
    </citation>
    <scope>NUCLEOTIDE SEQUENCE [LARGE SCALE GENOMIC DNA]</scope>
</reference>
<dbReference type="AlphaFoldDB" id="A0A0N4VL46"/>
<protein>
    <submittedName>
        <fullName evidence="2 4">Uncharacterized protein</fullName>
    </submittedName>
</protein>
<sequence>MVMVMIVGSARRSNIKRQEQHQQPKQQQQHLLGWRGR</sequence>
<name>A0A0N4VL46_ENTVE</name>
<keyword evidence="3" id="KW-1185">Reference proteome</keyword>
<dbReference type="WBParaSite" id="EVEC_0001159901-mRNA-1">
    <property type="protein sequence ID" value="EVEC_0001159901-mRNA-1"/>
    <property type="gene ID" value="EVEC_0001159901"/>
</dbReference>
<evidence type="ECO:0000256" key="1">
    <source>
        <dbReference type="SAM" id="MobiDB-lite"/>
    </source>
</evidence>
<evidence type="ECO:0000313" key="2">
    <source>
        <dbReference type="EMBL" id="VDD96141.1"/>
    </source>
</evidence>
<feature type="region of interest" description="Disordered" evidence="1">
    <location>
        <begin position="1"/>
        <end position="37"/>
    </location>
</feature>
<evidence type="ECO:0000313" key="4">
    <source>
        <dbReference type="WBParaSite" id="EVEC_0001159901-mRNA-1"/>
    </source>
</evidence>
<organism evidence="4">
    <name type="scientific">Enterobius vermicularis</name>
    <name type="common">Human pinworm</name>
    <dbReference type="NCBI Taxonomy" id="51028"/>
    <lineage>
        <taxon>Eukaryota</taxon>
        <taxon>Metazoa</taxon>
        <taxon>Ecdysozoa</taxon>
        <taxon>Nematoda</taxon>
        <taxon>Chromadorea</taxon>
        <taxon>Rhabditida</taxon>
        <taxon>Spirurina</taxon>
        <taxon>Oxyuridomorpha</taxon>
        <taxon>Oxyuroidea</taxon>
        <taxon>Oxyuridae</taxon>
        <taxon>Enterobius</taxon>
    </lineage>
</organism>